<keyword evidence="9 13" id="KW-0234">DNA repair</keyword>
<dbReference type="InterPro" id="IPR014152">
    <property type="entry name" value="AddA"/>
</dbReference>
<evidence type="ECO:0000256" key="8">
    <source>
        <dbReference type="ARBA" id="ARBA00023125"/>
    </source>
</evidence>
<dbReference type="GO" id="GO:0008408">
    <property type="term" value="F:3'-5' exonuclease activity"/>
    <property type="evidence" value="ECO:0007669"/>
    <property type="project" value="UniProtKB-UniRule"/>
</dbReference>
<reference evidence="19 20" key="1">
    <citation type="submission" date="2020-08" db="EMBL/GenBank/DDBJ databases">
        <title>Cohnella phylogeny.</title>
        <authorList>
            <person name="Dunlap C."/>
        </authorList>
    </citation>
    <scope>NUCLEOTIDE SEQUENCE [LARGE SCALE GENOMIC DNA]</scope>
    <source>
        <strain evidence="19 20">DSM 103658</strain>
    </source>
</reference>
<keyword evidence="8 13" id="KW-0238">DNA-binding</keyword>
<keyword evidence="15" id="KW-0175">Coiled coil</keyword>
<evidence type="ECO:0000256" key="1">
    <source>
        <dbReference type="ARBA" id="ARBA00022722"/>
    </source>
</evidence>
<evidence type="ECO:0000256" key="6">
    <source>
        <dbReference type="ARBA" id="ARBA00022839"/>
    </source>
</evidence>
<feature type="compositionally biased region" description="Basic and acidic residues" evidence="16">
    <location>
        <begin position="1148"/>
        <end position="1158"/>
    </location>
</feature>
<keyword evidence="4 13" id="KW-0378">Hydrolase</keyword>
<dbReference type="InterPro" id="IPR011335">
    <property type="entry name" value="Restrct_endonuc-II-like"/>
</dbReference>
<comment type="caution">
    <text evidence="19">The sequence shown here is derived from an EMBL/GenBank/DDBJ whole genome shotgun (WGS) entry which is preliminary data.</text>
</comment>
<dbReference type="HAMAP" id="MF_01451">
    <property type="entry name" value="AddA"/>
    <property type="match status" value="1"/>
</dbReference>
<dbReference type="GO" id="GO:0005524">
    <property type="term" value="F:ATP binding"/>
    <property type="evidence" value="ECO:0007669"/>
    <property type="project" value="UniProtKB-UniRule"/>
</dbReference>
<keyword evidence="20" id="KW-1185">Reference proteome</keyword>
<proteinExistence type="inferred from homology"/>
<evidence type="ECO:0000256" key="12">
    <source>
        <dbReference type="ARBA" id="ARBA00048988"/>
    </source>
</evidence>
<dbReference type="InterPro" id="IPR014016">
    <property type="entry name" value="UvrD-like_ATP-bd"/>
</dbReference>
<feature type="region of interest" description="Disordered" evidence="16">
    <location>
        <begin position="584"/>
        <end position="605"/>
    </location>
</feature>
<evidence type="ECO:0000256" key="10">
    <source>
        <dbReference type="ARBA" id="ARBA00023235"/>
    </source>
</evidence>
<name>A0A841THN5_9BACL</name>
<protein>
    <recommendedName>
        <fullName evidence="13">ATP-dependent helicase/nuclease subunit A</fullName>
        <ecNumber evidence="13">3.1.-.-</ecNumber>
        <ecNumber evidence="13">5.6.2.4</ecNumber>
    </recommendedName>
    <alternativeName>
        <fullName evidence="13">ATP-dependent helicase/nuclease AddA</fullName>
    </alternativeName>
    <alternativeName>
        <fullName evidence="13">DNA 3'-5' helicase AddA</fullName>
    </alternativeName>
</protein>
<dbReference type="GO" id="GO:0043138">
    <property type="term" value="F:3'-5' DNA helicase activity"/>
    <property type="evidence" value="ECO:0007669"/>
    <property type="project" value="UniProtKB-UniRule"/>
</dbReference>
<evidence type="ECO:0000256" key="5">
    <source>
        <dbReference type="ARBA" id="ARBA00022806"/>
    </source>
</evidence>
<sequence>MEATHHKPAGSKWTDEQWAAIAAEGTNILVAAAAGSGKTAVLVERIISRIADEERPLDVDALLVATFTKAAAAEMKERIRIALEDELEKRPDSAHLRRQLALLPRASITTLHSFCMEVIEKYAPLIGLDPGFRIANETEAELLRMDTLDALFEERYEAEGEQGTLAGLADRFGGERSDEPLHRLVLELHDFAGSHPWPEWWLKETAARFKVADADELSRSEWVDSMRKDVLLSLEGALQLLDTGIGIADSPGGPVPYGATLADDRRLIASLLDAVAGEPWESWNAAFAAAQFGRLKPCRGDDYDPELQERVKGLRDEVKKTVSRLAEEWFVRTPEQYAAELRRMAPDMAALAELAAAFGERYEAAKRGKGLLDFGDLEHYALRILRDPASTPERSVPSAAALDYRNRFAEILLDEYQDTNEVQEAIVSLIARHSPGNVFMVGDVKQSIYRFRLAEPGLFLAKYKSYDVWTATGGSTSADEPAAAERTSASVAASASGGAGDGLRIDLARNFRSRPRVVDAVNHVFRLILREKVGEMNYDRRAELVYGEGYPAEAQSESGVLPASSPYATELILIDAGAKVEAGAPEGGAAAESGDSETEPDAAGMEAAEAELESAQLEARCIAAEIKRLMGQDGSGAEPFAVYDGRSKMYRPLAYRDIVILLRAATSLAPSVLEEFKAAGIPAYAELATGYFAATEVDVMLSLLHLIDNPDQDIPLAGVLRSPLVGLDAEQLALIRLRRRQGSYWQAVCAAASEASNEARAIVDTQAGTPADAMDPAEAAPLDRQLADRLRAFLAKLESWRSFARREPIGELLNKLYRDTGYYDFVGGLPGGIQRQANLRALVDRARQFERNATSRGLFRFLRFLGRMRDTGSDLGAARALGEQEDVVRVVSIHKSKGLEFPVVFAAGLGRGFNKQDLNGLFLKHKKLGFGPKIVDPETRVAYPSLPQLAIRRRLKAEMLAEEMRVLYVALTRPKEKLILVGTTKNAEKDLNKWRELAETGGDGLPDYAIAAANRYLDWVGPAAALTGAEWDLREAGGAAAADEAAVASAAAAAPSTGGSSSASPYSTPRWRCRVLPASVLTQGSQEPETQQDSGDTLWNLALQLSPVSVTETAAGLRAYEALSWQDPNAEASRLAAKTSITALKRQQAEREAAERARPTHAGAGGMGMVESSVPPIESEPEWDEAERTTRFDTEELPETASRTFRLRRPRFLGDKKLTPAERGTVVHLAMQHLPIKPGTDIGEVEEMLNQLVERRIWSAEQRQSVAAEAIAAFCRTELYSRMCAARTVWREIPFSYGIPAGDAYSDAGAAAEEIVLIQGVIDCLFPEEDGLVLVDYKTDRVPLGNWEEAAENHRFQIERYAKAIGDILGQRVKEGYIYFIEGERTVRLL</sequence>
<evidence type="ECO:0000259" key="18">
    <source>
        <dbReference type="PROSITE" id="PS51217"/>
    </source>
</evidence>
<keyword evidence="10 13" id="KW-0413">Isomerase</keyword>
<dbReference type="PANTHER" id="PTHR11070:SF48">
    <property type="entry name" value="ATP-DEPENDENT HELICASE_NUCLEASE SUBUNIT A"/>
    <property type="match status" value="1"/>
</dbReference>
<accession>A0A841THN5</accession>
<gene>
    <name evidence="13" type="primary">addA</name>
    <name evidence="19" type="ORF">H4Q31_15780</name>
</gene>
<comment type="similarity">
    <text evidence="13">Belongs to the helicase family. AddA subfamily.</text>
</comment>
<dbReference type="Pfam" id="PF12705">
    <property type="entry name" value="PDDEXK_1"/>
    <property type="match status" value="1"/>
</dbReference>
<keyword evidence="6 13" id="KW-0269">Exonuclease</keyword>
<evidence type="ECO:0000256" key="13">
    <source>
        <dbReference type="HAMAP-Rule" id="MF_01451"/>
    </source>
</evidence>
<dbReference type="SUPFAM" id="SSF52540">
    <property type="entry name" value="P-loop containing nucleoside triphosphate hydrolases"/>
    <property type="match status" value="1"/>
</dbReference>
<dbReference type="GO" id="GO:0000724">
    <property type="term" value="P:double-strand break repair via homologous recombination"/>
    <property type="evidence" value="ECO:0007669"/>
    <property type="project" value="UniProtKB-UniRule"/>
</dbReference>
<dbReference type="InterPro" id="IPR011604">
    <property type="entry name" value="PDDEXK-like_dom_sf"/>
</dbReference>
<feature type="binding site" evidence="14">
    <location>
        <begin position="32"/>
        <end position="39"/>
    </location>
    <ligand>
        <name>ATP</name>
        <dbReference type="ChEBI" id="CHEBI:30616"/>
    </ligand>
</feature>
<evidence type="ECO:0000313" key="20">
    <source>
        <dbReference type="Proteomes" id="UP000574133"/>
    </source>
</evidence>
<dbReference type="InterPro" id="IPR000212">
    <property type="entry name" value="DNA_helicase_UvrD/REP"/>
</dbReference>
<comment type="catalytic activity">
    <reaction evidence="12 13">
        <text>ATP + H2O = ADP + phosphate + H(+)</text>
        <dbReference type="Rhea" id="RHEA:13065"/>
        <dbReference type="ChEBI" id="CHEBI:15377"/>
        <dbReference type="ChEBI" id="CHEBI:15378"/>
        <dbReference type="ChEBI" id="CHEBI:30616"/>
        <dbReference type="ChEBI" id="CHEBI:43474"/>
        <dbReference type="ChEBI" id="CHEBI:456216"/>
        <dbReference type="EC" id="5.6.2.4"/>
    </reaction>
</comment>
<comment type="cofactor">
    <cofactor evidence="13">
        <name>Mg(2+)</name>
        <dbReference type="ChEBI" id="CHEBI:18420"/>
    </cofactor>
</comment>
<dbReference type="SUPFAM" id="SSF52980">
    <property type="entry name" value="Restriction endonuclease-like"/>
    <property type="match status" value="1"/>
</dbReference>
<dbReference type="GO" id="GO:0003690">
    <property type="term" value="F:double-stranded DNA binding"/>
    <property type="evidence" value="ECO:0007669"/>
    <property type="project" value="UniProtKB-UniRule"/>
</dbReference>
<evidence type="ECO:0000256" key="3">
    <source>
        <dbReference type="ARBA" id="ARBA00022763"/>
    </source>
</evidence>
<organism evidence="19 20">
    <name type="scientific">Cohnella lubricantis</name>
    <dbReference type="NCBI Taxonomy" id="2163172"/>
    <lineage>
        <taxon>Bacteria</taxon>
        <taxon>Bacillati</taxon>
        <taxon>Bacillota</taxon>
        <taxon>Bacilli</taxon>
        <taxon>Bacillales</taxon>
        <taxon>Paenibacillaceae</taxon>
        <taxon>Cohnella</taxon>
    </lineage>
</organism>
<evidence type="ECO:0000256" key="7">
    <source>
        <dbReference type="ARBA" id="ARBA00022840"/>
    </source>
</evidence>
<evidence type="ECO:0000256" key="11">
    <source>
        <dbReference type="ARBA" id="ARBA00034617"/>
    </source>
</evidence>
<evidence type="ECO:0000256" key="14">
    <source>
        <dbReference type="PROSITE-ProRule" id="PRU00560"/>
    </source>
</evidence>
<dbReference type="Gene3D" id="3.90.320.10">
    <property type="match status" value="1"/>
</dbReference>
<keyword evidence="3 13" id="KW-0227">DNA damage</keyword>
<keyword evidence="2 13" id="KW-0547">Nucleotide-binding</keyword>
<dbReference type="Gene3D" id="6.10.250.2380">
    <property type="match status" value="1"/>
</dbReference>
<comment type="subunit">
    <text evidence="13">Heterodimer of AddA and AddB/RexB.</text>
</comment>
<dbReference type="InterPro" id="IPR014017">
    <property type="entry name" value="DNA_helicase_UvrD-like_C"/>
</dbReference>
<feature type="domain" description="UvrD-like helicase ATP-binding" evidence="17">
    <location>
        <begin position="11"/>
        <end position="514"/>
    </location>
</feature>
<feature type="coiled-coil region" evidence="15">
    <location>
        <begin position="605"/>
        <end position="632"/>
    </location>
</feature>
<dbReference type="PANTHER" id="PTHR11070">
    <property type="entry name" value="UVRD / RECB / PCRA DNA HELICASE FAMILY MEMBER"/>
    <property type="match status" value="1"/>
</dbReference>
<dbReference type="GO" id="GO:0005829">
    <property type="term" value="C:cytosol"/>
    <property type="evidence" value="ECO:0007669"/>
    <property type="project" value="TreeGrafter"/>
</dbReference>
<keyword evidence="5 13" id="KW-0347">Helicase</keyword>
<dbReference type="EMBL" id="JACJVN010000059">
    <property type="protein sequence ID" value="MBB6678750.1"/>
    <property type="molecule type" value="Genomic_DNA"/>
</dbReference>
<evidence type="ECO:0000256" key="2">
    <source>
        <dbReference type="ARBA" id="ARBA00022741"/>
    </source>
</evidence>
<evidence type="ECO:0000256" key="16">
    <source>
        <dbReference type="SAM" id="MobiDB-lite"/>
    </source>
</evidence>
<feature type="region of interest" description="Disordered" evidence="16">
    <location>
        <begin position="1148"/>
        <end position="1189"/>
    </location>
</feature>
<dbReference type="FunFam" id="3.40.50.300:FF:001236">
    <property type="entry name" value="ATP-dependent helicase/nuclease subunit A"/>
    <property type="match status" value="1"/>
</dbReference>
<comment type="catalytic activity">
    <reaction evidence="11 13">
        <text>Couples ATP hydrolysis with the unwinding of duplex DNA by translocating in the 3'-5' direction.</text>
        <dbReference type="EC" id="5.6.2.4"/>
    </reaction>
</comment>
<comment type="function">
    <text evidence="13">The heterodimer acts as both an ATP-dependent DNA helicase and an ATP-dependent, dual-direction single-stranded exonuclease. Recognizes the chi site generating a DNA molecule suitable for the initiation of homologous recombination. The AddA nuclease domain is required for chi fragment generation; this subunit has the helicase and 3' -&gt; 5' nuclease activities.</text>
</comment>
<dbReference type="Pfam" id="PF00580">
    <property type="entry name" value="UvrD-helicase"/>
    <property type="match status" value="1"/>
</dbReference>
<dbReference type="Proteomes" id="UP000574133">
    <property type="component" value="Unassembled WGS sequence"/>
</dbReference>
<evidence type="ECO:0000259" key="17">
    <source>
        <dbReference type="PROSITE" id="PS51198"/>
    </source>
</evidence>
<feature type="compositionally biased region" description="Low complexity" evidence="16">
    <location>
        <begin position="584"/>
        <end position="593"/>
    </location>
</feature>
<keyword evidence="1 13" id="KW-0540">Nuclease</keyword>
<feature type="domain" description="UvrD-like helicase C-terminal" evidence="18">
    <location>
        <begin position="578"/>
        <end position="898"/>
    </location>
</feature>
<dbReference type="InterPro" id="IPR027417">
    <property type="entry name" value="P-loop_NTPase"/>
</dbReference>
<dbReference type="GO" id="GO:0033202">
    <property type="term" value="C:DNA helicase complex"/>
    <property type="evidence" value="ECO:0007669"/>
    <property type="project" value="TreeGrafter"/>
</dbReference>
<evidence type="ECO:0000313" key="19">
    <source>
        <dbReference type="EMBL" id="MBB6678750.1"/>
    </source>
</evidence>
<evidence type="ECO:0000256" key="9">
    <source>
        <dbReference type="ARBA" id="ARBA00023204"/>
    </source>
</evidence>
<evidence type="ECO:0000256" key="15">
    <source>
        <dbReference type="SAM" id="Coils"/>
    </source>
</evidence>
<evidence type="ECO:0000256" key="4">
    <source>
        <dbReference type="ARBA" id="ARBA00022801"/>
    </source>
</evidence>
<keyword evidence="7 13" id="KW-0067">ATP-binding</keyword>
<dbReference type="Gene3D" id="3.40.50.300">
    <property type="entry name" value="P-loop containing nucleotide triphosphate hydrolases"/>
    <property type="match status" value="3"/>
</dbReference>
<dbReference type="PROSITE" id="PS51217">
    <property type="entry name" value="UVRD_HELICASE_CTER"/>
    <property type="match status" value="1"/>
</dbReference>
<dbReference type="Pfam" id="PF13361">
    <property type="entry name" value="UvrD_C"/>
    <property type="match status" value="1"/>
</dbReference>
<dbReference type="EC" id="3.1.-.-" evidence="13"/>
<dbReference type="PROSITE" id="PS51198">
    <property type="entry name" value="UVRD_HELICASE_ATP_BIND"/>
    <property type="match status" value="1"/>
</dbReference>
<dbReference type="InterPro" id="IPR038726">
    <property type="entry name" value="PDDEXK_AddAB-type"/>
</dbReference>
<dbReference type="EC" id="5.6.2.4" evidence="13"/>